<dbReference type="Pfam" id="PF25601">
    <property type="entry name" value="AAA_lid_14"/>
    <property type="match status" value="1"/>
</dbReference>
<dbReference type="AlphaFoldDB" id="A0A266Q7A1"/>
<dbReference type="Gene3D" id="3.40.50.300">
    <property type="entry name" value="P-loop containing nucleotide triphosphate hydrolases"/>
    <property type="match status" value="1"/>
</dbReference>
<dbReference type="GO" id="GO:0005524">
    <property type="term" value="F:ATP binding"/>
    <property type="evidence" value="ECO:0007669"/>
    <property type="project" value="UniProtKB-KW"/>
</dbReference>
<dbReference type="CDD" id="cd00009">
    <property type="entry name" value="AAA"/>
    <property type="match status" value="1"/>
</dbReference>
<evidence type="ECO:0000259" key="8">
    <source>
        <dbReference type="PROSITE" id="PS50110"/>
    </source>
</evidence>
<keyword evidence="6" id="KW-0597">Phosphoprotein</keyword>
<evidence type="ECO:0000256" key="3">
    <source>
        <dbReference type="ARBA" id="ARBA00023015"/>
    </source>
</evidence>
<dbReference type="FunFam" id="3.40.50.300:FF:000006">
    <property type="entry name" value="DNA-binding transcriptional regulator NtrC"/>
    <property type="match status" value="1"/>
</dbReference>
<keyword evidence="1" id="KW-0547">Nucleotide-binding</keyword>
<dbReference type="SUPFAM" id="SSF46689">
    <property type="entry name" value="Homeodomain-like"/>
    <property type="match status" value="1"/>
</dbReference>
<dbReference type="PANTHER" id="PTHR32071">
    <property type="entry name" value="TRANSCRIPTIONAL REGULATORY PROTEIN"/>
    <property type="match status" value="1"/>
</dbReference>
<dbReference type="InterPro" id="IPR025944">
    <property type="entry name" value="Sigma_54_int_dom_CS"/>
</dbReference>
<evidence type="ECO:0000256" key="2">
    <source>
        <dbReference type="ARBA" id="ARBA00022840"/>
    </source>
</evidence>
<dbReference type="PROSITE" id="PS00676">
    <property type="entry name" value="SIGMA54_INTERACT_2"/>
    <property type="match status" value="1"/>
</dbReference>
<evidence type="ECO:0000256" key="5">
    <source>
        <dbReference type="ARBA" id="ARBA00023163"/>
    </source>
</evidence>
<keyword evidence="4" id="KW-0238">DNA-binding</keyword>
<feature type="domain" description="Response regulatory" evidence="8">
    <location>
        <begin position="8"/>
        <end position="121"/>
    </location>
</feature>
<dbReference type="InterPro" id="IPR001789">
    <property type="entry name" value="Sig_transdc_resp-reg_receiver"/>
</dbReference>
<dbReference type="Pfam" id="PF02954">
    <property type="entry name" value="HTH_8"/>
    <property type="match status" value="1"/>
</dbReference>
<keyword evidence="10" id="KW-1185">Reference proteome</keyword>
<evidence type="ECO:0000259" key="7">
    <source>
        <dbReference type="PROSITE" id="PS50045"/>
    </source>
</evidence>
<gene>
    <name evidence="9" type="ORF">CBP51_01320</name>
</gene>
<dbReference type="InterPro" id="IPR002197">
    <property type="entry name" value="HTH_Fis"/>
</dbReference>
<dbReference type="PROSITE" id="PS00675">
    <property type="entry name" value="SIGMA54_INTERACT_1"/>
    <property type="match status" value="1"/>
</dbReference>
<name>A0A266Q7A1_9GAMM</name>
<dbReference type="STRING" id="1209072.GCA_000766945_03354"/>
<protein>
    <submittedName>
        <fullName evidence="9">Sigma-54-dependent Fis family transcriptional regulator</fullName>
    </submittedName>
</protein>
<dbReference type="GO" id="GO:0000160">
    <property type="term" value="P:phosphorelay signal transduction system"/>
    <property type="evidence" value="ECO:0007669"/>
    <property type="project" value="InterPro"/>
</dbReference>
<keyword evidence="2" id="KW-0067">ATP-binding</keyword>
<dbReference type="Gene3D" id="3.40.50.2300">
    <property type="match status" value="1"/>
</dbReference>
<evidence type="ECO:0000313" key="10">
    <source>
        <dbReference type="Proteomes" id="UP000216101"/>
    </source>
</evidence>
<dbReference type="InterPro" id="IPR025662">
    <property type="entry name" value="Sigma_54_int_dom_ATP-bd_1"/>
</dbReference>
<dbReference type="SMART" id="SM00448">
    <property type="entry name" value="REC"/>
    <property type="match status" value="1"/>
</dbReference>
<evidence type="ECO:0000256" key="4">
    <source>
        <dbReference type="ARBA" id="ARBA00023125"/>
    </source>
</evidence>
<dbReference type="InterPro" id="IPR009057">
    <property type="entry name" value="Homeodomain-like_sf"/>
</dbReference>
<dbReference type="Proteomes" id="UP000216101">
    <property type="component" value="Unassembled WGS sequence"/>
</dbReference>
<dbReference type="SUPFAM" id="SSF52172">
    <property type="entry name" value="CheY-like"/>
    <property type="match status" value="1"/>
</dbReference>
<sequence length="446" mass="49657">MRISIVAEVLLVDDDKRFLDATAQLLGLLGHSVTTADSVAQARELMGRKQYTHMILDLILPDGSGLHLLEALPAQHTIKITLITGHPSIKSIVKNLYGSNINYLIKPIDLQQLESLFDDKKLTSTTSPSSVRLHFNHLVGESAPMQQLYEMIERVSTTKANVMLLGESGAGKEMVAAAIHYASKTEGDYVAANCGAFSRELINSELFGHEKGAFTGATHRKIGVFEQANKGTLFLDEITEMPIDLQPNLLRVLETQKVTRLGATSSVDIEGRVVSATNRTERDMAMQGCLREDLYFRLAVFPIHIPPLRTRKEDIPLLVEHFLAAFNQEYSSDIGISEESLLRLQQYDWPGNVRELRHAIHRAYIMADQQKKLLVLPDNLSSPFSKVAAQPQAGIRVGKTVEEVERELIESTLEHFDGDKKQAADMLGISLKTLYNRLNSYGNVEL</sequence>
<dbReference type="Gene3D" id="1.10.10.60">
    <property type="entry name" value="Homeodomain-like"/>
    <property type="match status" value="1"/>
</dbReference>
<accession>A0A266Q7A1</accession>
<dbReference type="InterPro" id="IPR003593">
    <property type="entry name" value="AAA+_ATPase"/>
</dbReference>
<proteinExistence type="predicted"/>
<feature type="domain" description="Sigma-54 factor interaction" evidence="7">
    <location>
        <begin position="138"/>
        <end position="365"/>
    </location>
</feature>
<dbReference type="PROSITE" id="PS50045">
    <property type="entry name" value="SIGMA54_INTERACT_4"/>
    <property type="match status" value="1"/>
</dbReference>
<keyword evidence="3" id="KW-0805">Transcription regulation</keyword>
<dbReference type="GO" id="GO:0006355">
    <property type="term" value="P:regulation of DNA-templated transcription"/>
    <property type="evidence" value="ECO:0007669"/>
    <property type="project" value="InterPro"/>
</dbReference>
<dbReference type="Gene3D" id="1.10.8.60">
    <property type="match status" value="1"/>
</dbReference>
<dbReference type="InterPro" id="IPR002078">
    <property type="entry name" value="Sigma_54_int"/>
</dbReference>
<dbReference type="Pfam" id="PF00158">
    <property type="entry name" value="Sigma54_activat"/>
    <property type="match status" value="1"/>
</dbReference>
<dbReference type="SMART" id="SM00382">
    <property type="entry name" value="AAA"/>
    <property type="match status" value="1"/>
</dbReference>
<keyword evidence="5" id="KW-0804">Transcription</keyword>
<dbReference type="PRINTS" id="PR01590">
    <property type="entry name" value="HTHFIS"/>
</dbReference>
<dbReference type="InterPro" id="IPR011006">
    <property type="entry name" value="CheY-like_superfamily"/>
</dbReference>
<dbReference type="SUPFAM" id="SSF52540">
    <property type="entry name" value="P-loop containing nucleoside triphosphate hydrolases"/>
    <property type="match status" value="1"/>
</dbReference>
<dbReference type="PROSITE" id="PS50110">
    <property type="entry name" value="RESPONSE_REGULATORY"/>
    <property type="match status" value="1"/>
</dbReference>
<dbReference type="InterPro" id="IPR025943">
    <property type="entry name" value="Sigma_54_int_dom_ATP-bd_2"/>
</dbReference>
<evidence type="ECO:0000256" key="6">
    <source>
        <dbReference type="PROSITE-ProRule" id="PRU00169"/>
    </source>
</evidence>
<reference evidence="10" key="1">
    <citation type="submission" date="2017-05" db="EMBL/GenBank/DDBJ databases">
        <authorList>
            <person name="Barney B.M."/>
        </authorList>
    </citation>
    <scope>NUCLEOTIDE SEQUENCE [LARGE SCALE GENOMIC DNA]</scope>
    <source>
        <strain evidence="10">PSBB022</strain>
    </source>
</reference>
<dbReference type="EMBL" id="NHNI01000001">
    <property type="protein sequence ID" value="OZY85722.1"/>
    <property type="molecule type" value="Genomic_DNA"/>
</dbReference>
<organism evidence="9 10">
    <name type="scientific">Cellvibrio mixtus</name>
    <dbReference type="NCBI Taxonomy" id="39650"/>
    <lineage>
        <taxon>Bacteria</taxon>
        <taxon>Pseudomonadati</taxon>
        <taxon>Pseudomonadota</taxon>
        <taxon>Gammaproteobacteria</taxon>
        <taxon>Cellvibrionales</taxon>
        <taxon>Cellvibrionaceae</taxon>
        <taxon>Cellvibrio</taxon>
    </lineage>
</organism>
<dbReference type="GO" id="GO:0043565">
    <property type="term" value="F:sequence-specific DNA binding"/>
    <property type="evidence" value="ECO:0007669"/>
    <property type="project" value="InterPro"/>
</dbReference>
<evidence type="ECO:0000256" key="1">
    <source>
        <dbReference type="ARBA" id="ARBA00022741"/>
    </source>
</evidence>
<feature type="modified residue" description="4-aspartylphosphate" evidence="6">
    <location>
        <position position="57"/>
    </location>
</feature>
<dbReference type="Pfam" id="PF00072">
    <property type="entry name" value="Response_reg"/>
    <property type="match status" value="1"/>
</dbReference>
<evidence type="ECO:0000313" key="9">
    <source>
        <dbReference type="EMBL" id="OZY85722.1"/>
    </source>
</evidence>
<dbReference type="PROSITE" id="PS00688">
    <property type="entry name" value="SIGMA54_INTERACT_3"/>
    <property type="match status" value="1"/>
</dbReference>
<dbReference type="InterPro" id="IPR058031">
    <property type="entry name" value="AAA_lid_NorR"/>
</dbReference>
<comment type="caution">
    <text evidence="9">The sequence shown here is derived from an EMBL/GenBank/DDBJ whole genome shotgun (WGS) entry which is preliminary data.</text>
</comment>
<dbReference type="InterPro" id="IPR027417">
    <property type="entry name" value="P-loop_NTPase"/>
</dbReference>